<evidence type="ECO:0000259" key="2">
    <source>
        <dbReference type="SMART" id="SM00481"/>
    </source>
</evidence>
<dbReference type="Gene3D" id="3.20.20.140">
    <property type="entry name" value="Metal-dependent hydrolases"/>
    <property type="match status" value="1"/>
</dbReference>
<dbReference type="PANTHER" id="PTHR42924:SF3">
    <property type="entry name" value="POLYMERASE_HISTIDINOL PHOSPHATASE N-TERMINAL DOMAIN-CONTAINING PROTEIN"/>
    <property type="match status" value="1"/>
</dbReference>
<keyword evidence="1" id="KW-0732">Signal</keyword>
<dbReference type="EMBL" id="HG934468">
    <property type="protein sequence ID" value="CDN32276.1"/>
    <property type="molecule type" value="Genomic_DNA"/>
</dbReference>
<gene>
    <name evidence="3" type="ORF">BN938_2204</name>
</gene>
<feature type="domain" description="Polymerase/histidinol phosphatase N-terminal" evidence="2">
    <location>
        <begin position="52"/>
        <end position="129"/>
    </location>
</feature>
<dbReference type="PANTHER" id="PTHR42924">
    <property type="entry name" value="EXONUCLEASE"/>
    <property type="match status" value="1"/>
</dbReference>
<dbReference type="KEGG" id="rbc:BN938_2204"/>
<evidence type="ECO:0000256" key="1">
    <source>
        <dbReference type="SAM" id="SignalP"/>
    </source>
</evidence>
<name>A0A060R9H9_9BACT</name>
<dbReference type="eggNOG" id="COG0613">
    <property type="taxonomic scope" value="Bacteria"/>
</dbReference>
<dbReference type="InterPro" id="IPR052018">
    <property type="entry name" value="PHP_domain"/>
</dbReference>
<dbReference type="GO" id="GO:0035312">
    <property type="term" value="F:5'-3' DNA exonuclease activity"/>
    <property type="evidence" value="ECO:0007669"/>
    <property type="project" value="TreeGrafter"/>
</dbReference>
<protein>
    <recommendedName>
        <fullName evidence="2">Polymerase/histidinol phosphatase N-terminal domain-containing protein</fullName>
    </recommendedName>
</protein>
<dbReference type="Proteomes" id="UP000027616">
    <property type="component" value="Chromosome I"/>
</dbReference>
<dbReference type="AlphaFoldDB" id="A0A060R9H9"/>
<feature type="signal peptide" evidence="1">
    <location>
        <begin position="1"/>
        <end position="18"/>
    </location>
</feature>
<dbReference type="InterPro" id="IPR003141">
    <property type="entry name" value="Pol/His_phosphatase_N"/>
</dbReference>
<dbReference type="InterPro" id="IPR016195">
    <property type="entry name" value="Pol/histidinol_Pase-like"/>
</dbReference>
<keyword evidence="4" id="KW-1185">Reference proteome</keyword>
<dbReference type="STRING" id="1433126.BN938_2204"/>
<evidence type="ECO:0000313" key="3">
    <source>
        <dbReference type="EMBL" id="CDN32276.1"/>
    </source>
</evidence>
<evidence type="ECO:0000313" key="4">
    <source>
        <dbReference type="Proteomes" id="UP000027616"/>
    </source>
</evidence>
<dbReference type="HOGENOM" id="CLU_061569_0_0_10"/>
<dbReference type="GO" id="GO:0004534">
    <property type="term" value="F:5'-3' RNA exonuclease activity"/>
    <property type="evidence" value="ECO:0007669"/>
    <property type="project" value="TreeGrafter"/>
</dbReference>
<feature type="chain" id="PRO_5001586403" description="Polymerase/histidinol phosphatase N-terminal domain-containing protein" evidence="1">
    <location>
        <begin position="19"/>
        <end position="354"/>
    </location>
</feature>
<dbReference type="SMART" id="SM00481">
    <property type="entry name" value="POLIIIAc"/>
    <property type="match status" value="1"/>
</dbReference>
<proteinExistence type="predicted"/>
<accession>A0A060R9H9</accession>
<reference evidence="3 4" key="1">
    <citation type="journal article" date="2015" name="Genome Announc.">
        <title>Complete Genome Sequence of the Novel Leech Symbiont Mucinivorans hirudinis M3T.</title>
        <authorList>
            <person name="Nelson M.C."/>
            <person name="Bomar L."/>
            <person name="Graf J."/>
        </authorList>
    </citation>
    <scope>NUCLEOTIDE SEQUENCE [LARGE SCALE GENOMIC DNA]</scope>
    <source>
        <strain evidence="4">M3</strain>
    </source>
</reference>
<dbReference type="OrthoDB" id="9804333at2"/>
<dbReference type="SUPFAM" id="SSF89550">
    <property type="entry name" value="PHP domain-like"/>
    <property type="match status" value="1"/>
</dbReference>
<sequence length="354" mass="39448">MKTLLTVAAFFVVSAASAQSVNRISSAHKLVRNNTRAEIIIPDIAGYQSLKGDFHLHTIFSDGSVMPADRVAEAWTNGLDVIAITDHIEYRPNKDFVLGDHNRSYEMAKKSAQDMGILLVKASELTTDKPKGGHINALFVTDSNPLERAKDSPDLTTAVDEAVRQGAYLLWNHPGWAIDSCIMFPLNEKWIKEGKIKGVEVFNETDYYPRAATWVKEMKITPFANTDAHGMKSDFYRADVYPPFNIVLARERTLEGVREAMFAGRVIAVFDGQAVATPELLKALFEACVEFKHITGDNYEVTNISDIPFDISSKQLSCKLMPRTTMRFKAKGSFAAEITNLHIDENSNLQVTIL</sequence>
<organism evidence="3 4">
    <name type="scientific">Mucinivorans hirudinis</name>
    <dbReference type="NCBI Taxonomy" id="1433126"/>
    <lineage>
        <taxon>Bacteria</taxon>
        <taxon>Pseudomonadati</taxon>
        <taxon>Bacteroidota</taxon>
        <taxon>Bacteroidia</taxon>
        <taxon>Bacteroidales</taxon>
        <taxon>Rikenellaceae</taxon>
        <taxon>Mucinivorans</taxon>
    </lineage>
</organism>